<accession>A0A2S6ZSE9</accession>
<proteinExistence type="predicted"/>
<sequence length="127" mass="13639">MCSTALRQWAAYRHAWKRRSVMHSSIQARWRVGLVAILVVLAPAGRRLAAVSRAMGAGRALSAATAVCASPGERGRCPLARYLPVALRCVAFACCLLLPPTRIHPSSVGTFRPPKPHSRQAAGVRSS</sequence>
<dbReference type="Proteomes" id="UP000238049">
    <property type="component" value="Unassembled WGS sequence"/>
</dbReference>
<gene>
    <name evidence="2" type="ORF">XarbCFBP7409_17745</name>
</gene>
<name>A0A2S6ZSE9_9XANT</name>
<dbReference type="AlphaFoldDB" id="A0A2S6ZSE9"/>
<organism evidence="2 3">
    <name type="scientific">Xanthomonas arboricola pv. guizotiae</name>
    <dbReference type="NCBI Taxonomy" id="487867"/>
    <lineage>
        <taxon>Bacteria</taxon>
        <taxon>Pseudomonadati</taxon>
        <taxon>Pseudomonadota</taxon>
        <taxon>Gammaproteobacteria</taxon>
        <taxon>Lysobacterales</taxon>
        <taxon>Lysobacteraceae</taxon>
        <taxon>Xanthomonas</taxon>
    </lineage>
</organism>
<reference evidence="2 3" key="1">
    <citation type="submission" date="2016-08" db="EMBL/GenBank/DDBJ databases">
        <title>Evolution of the type three secretion system and type three effector repertoires in Xanthomonas.</title>
        <authorList>
            <person name="Merda D."/>
            <person name="Briand M."/>
            <person name="Bosis E."/>
            <person name="Rousseau C."/>
            <person name="Portier P."/>
            <person name="Jacques M.-A."/>
            <person name="Fischer-Le Saux M."/>
        </authorList>
    </citation>
    <scope>NUCLEOTIDE SEQUENCE [LARGE SCALE GENOMIC DNA]</scope>
    <source>
        <strain evidence="2 3">CFBP 7409</strain>
    </source>
</reference>
<evidence type="ECO:0000313" key="2">
    <source>
        <dbReference type="EMBL" id="PPT95340.1"/>
    </source>
</evidence>
<feature type="region of interest" description="Disordered" evidence="1">
    <location>
        <begin position="107"/>
        <end position="127"/>
    </location>
</feature>
<dbReference type="EMBL" id="MDSL01000047">
    <property type="protein sequence ID" value="PPT95340.1"/>
    <property type="molecule type" value="Genomic_DNA"/>
</dbReference>
<evidence type="ECO:0000313" key="3">
    <source>
        <dbReference type="Proteomes" id="UP000238049"/>
    </source>
</evidence>
<evidence type="ECO:0000256" key="1">
    <source>
        <dbReference type="SAM" id="MobiDB-lite"/>
    </source>
</evidence>
<comment type="caution">
    <text evidence="2">The sequence shown here is derived from an EMBL/GenBank/DDBJ whole genome shotgun (WGS) entry which is preliminary data.</text>
</comment>
<protein>
    <submittedName>
        <fullName evidence="2">Uncharacterized protein</fullName>
    </submittedName>
</protein>